<gene>
    <name evidence="2" type="ORF">TPA0598_01_06700</name>
</gene>
<evidence type="ECO:0000313" key="3">
    <source>
        <dbReference type="Proteomes" id="UP000048965"/>
    </source>
</evidence>
<sequence length="127" mass="13261">MIVGSILAYELTHSIATNGAIRQSPATTRVGVTTCLRTGDAADWVMTVAPSPGCLLCDRLEIYGRAVARVTSCPHIGIKNPPGRDLRRRPQGADPAAAGQGKAGRSAVRPARVLGQSVGRCSRATNL</sequence>
<feature type="region of interest" description="Disordered" evidence="1">
    <location>
        <begin position="78"/>
        <end position="110"/>
    </location>
</feature>
<dbReference type="AlphaFoldDB" id="A0A0N7YKK9"/>
<evidence type="ECO:0000256" key="1">
    <source>
        <dbReference type="SAM" id="MobiDB-lite"/>
    </source>
</evidence>
<protein>
    <submittedName>
        <fullName evidence="2">Syd protein</fullName>
    </submittedName>
</protein>
<evidence type="ECO:0000313" key="2">
    <source>
        <dbReference type="EMBL" id="GAO06299.1"/>
    </source>
</evidence>
<proteinExistence type="predicted"/>
<organism evidence="2 3">
    <name type="scientific">Streptomyces lydicamycinicus</name>
    <dbReference type="NCBI Taxonomy" id="1546107"/>
    <lineage>
        <taxon>Bacteria</taxon>
        <taxon>Bacillati</taxon>
        <taxon>Actinomycetota</taxon>
        <taxon>Actinomycetes</taxon>
        <taxon>Kitasatosporales</taxon>
        <taxon>Streptomycetaceae</taxon>
        <taxon>Streptomyces</taxon>
    </lineage>
</organism>
<reference evidence="2 3" key="2">
    <citation type="journal article" date="2015" name="Stand. Genomic Sci.">
        <title>Draft genome sequence of marine-derived Streptomyces sp. TP-A0598, a producer of anti-MRSA antibiotic lydicamycins.</title>
        <authorList>
            <person name="Komaki H."/>
            <person name="Ichikawa N."/>
            <person name="Hosoyama A."/>
            <person name="Fujita N."/>
            <person name="Igarashi Y."/>
        </authorList>
    </citation>
    <scope>NUCLEOTIDE SEQUENCE [LARGE SCALE GENOMIC DNA]</scope>
    <source>
        <strain evidence="2 3">NBRC 110027</strain>
    </source>
</reference>
<name>A0A0N7YKK9_9ACTN</name>
<keyword evidence="3" id="KW-1185">Reference proteome</keyword>
<accession>A0A0N7YKK9</accession>
<dbReference type="Proteomes" id="UP000048965">
    <property type="component" value="Unassembled WGS sequence"/>
</dbReference>
<comment type="caution">
    <text evidence="2">The sequence shown here is derived from an EMBL/GenBank/DDBJ whole genome shotgun (WGS) entry which is preliminary data.</text>
</comment>
<dbReference type="EMBL" id="BBNO01000001">
    <property type="protein sequence ID" value="GAO06299.1"/>
    <property type="molecule type" value="Genomic_DNA"/>
</dbReference>
<feature type="compositionally biased region" description="Low complexity" evidence="1">
    <location>
        <begin position="92"/>
        <end position="104"/>
    </location>
</feature>
<reference evidence="3" key="1">
    <citation type="submission" date="2014-09" db="EMBL/GenBank/DDBJ databases">
        <title>Whole genome shotgun sequence of Streptomyces sp. NBRC 110027.</title>
        <authorList>
            <person name="Komaki H."/>
            <person name="Ichikawa N."/>
            <person name="Katano-Makiyama Y."/>
            <person name="Hosoyama A."/>
            <person name="Hashimoto M."/>
            <person name="Uohara A."/>
            <person name="Kitahashi Y."/>
            <person name="Ohji S."/>
            <person name="Kimura A."/>
            <person name="Yamazoe A."/>
            <person name="Igarashi Y."/>
            <person name="Fujita N."/>
        </authorList>
    </citation>
    <scope>NUCLEOTIDE SEQUENCE [LARGE SCALE GENOMIC DNA]</scope>
    <source>
        <strain evidence="3">NBRC 110027</strain>
    </source>
</reference>